<dbReference type="GO" id="GO:0016787">
    <property type="term" value="F:hydrolase activity"/>
    <property type="evidence" value="ECO:0007669"/>
    <property type="project" value="UniProtKB-KW"/>
</dbReference>
<evidence type="ECO:0000256" key="10">
    <source>
        <dbReference type="ARBA" id="ARBA00023124"/>
    </source>
</evidence>
<dbReference type="GO" id="GO:0005524">
    <property type="term" value="F:ATP binding"/>
    <property type="evidence" value="ECO:0007669"/>
    <property type="project" value="UniProtKB-KW"/>
</dbReference>
<evidence type="ECO:0000256" key="8">
    <source>
        <dbReference type="ARBA" id="ARBA00022801"/>
    </source>
</evidence>
<proteinExistence type="predicted"/>
<dbReference type="GO" id="GO:0042025">
    <property type="term" value="C:host cell nucleus"/>
    <property type="evidence" value="ECO:0007669"/>
    <property type="project" value="UniProtKB-SubCell"/>
</dbReference>
<evidence type="ECO:0000256" key="7">
    <source>
        <dbReference type="ARBA" id="ARBA00022759"/>
    </source>
</evidence>
<evidence type="ECO:0000256" key="9">
    <source>
        <dbReference type="ARBA" id="ARBA00022840"/>
    </source>
</evidence>
<keyword evidence="2 12" id="KW-1048">Host nucleus</keyword>
<dbReference type="GO" id="GO:0006260">
    <property type="term" value="P:DNA replication"/>
    <property type="evidence" value="ECO:0007669"/>
    <property type="project" value="UniProtKB-UniRule"/>
</dbReference>
<dbReference type="InterPro" id="IPR027417">
    <property type="entry name" value="P-loop_NTPase"/>
</dbReference>
<dbReference type="GO" id="GO:0046872">
    <property type="term" value="F:metal ion binding"/>
    <property type="evidence" value="ECO:0007669"/>
    <property type="project" value="UniProtKB-KW"/>
</dbReference>
<keyword evidence="8 12" id="KW-0378">Hydrolase</keyword>
<feature type="active site" description="For nuclease activity" evidence="12">
    <location>
        <position position="154"/>
    </location>
</feature>
<sequence length="662" mass="73857">MSQTFWTGICRLFPDIGKIPGVTPERYIYAVNVSTRNGQKWPKVGTEGPLAAGVLQGEALFRETLKEVRKVCRLPQDPHLFFQLEKVDSKGGLHLHFCISVAAGTPRDVSSMFKAIERRVSFYYFGVEGLTFFTPHKNKHGAWKSNDEGFIVNYLLKKLPLSECVYAWTNMDGVIGDACLNEDKRRELLSERQDQGVIKELTAPTFKAATGDKMLSVVDWMCDNDVTTERRWEEISAASLYSFLATPAGTHLAKQCLRAANQRIVSTKPLGLSLCKFASEKELRAFQNGDPELSSDNNRIYYLFAMNNYCPDMASMIFFWWSMRQTGKRNSIWLFGPATTGKTNLASAIAHTAASYGCVNWNNANFPFQDIVNVQLGWWEEGKMTEDVVECAKALLGGSNVRVDRKCMQSAEVQSPPFIITSNTDMCLVSQGSYISFEHQQPLQDRMIKFEFNHVLPGNFGLISEDEVVAFFRNGAYNVLKHAYMRKAQLFALGPASLPYKPPTGELVCIDQAKSPSPSASRRSVRNWMTCPPDPVQDDPAELDEYFPPDTPPEDCPCPISPVRESCPSPGPCPTPPRKKQRKSKHCSLSVSSGKVPVVVVGDSDSVPPEEKEKEEVSVGESQDPQLYWDLTLSQSDVPVPEDESTQFPDDAVDASDLIAEQ</sequence>
<keyword evidence="4 12" id="KW-0540">Nuclease</keyword>
<protein>
    <submittedName>
        <fullName evidence="16">Nonstructural protein</fullName>
    </submittedName>
</protein>
<keyword evidence="6 12" id="KW-0547">Nucleotide-binding</keyword>
<keyword evidence="10 12" id="KW-0190">Covalent protein-DNA linkage</keyword>
<dbReference type="GO" id="GO:0019079">
    <property type="term" value="P:viral genome replication"/>
    <property type="evidence" value="ECO:0007669"/>
    <property type="project" value="InterPro"/>
</dbReference>
<feature type="compositionally biased region" description="Low complexity" evidence="13">
    <location>
        <begin position="513"/>
        <end position="522"/>
    </location>
</feature>
<evidence type="ECO:0000256" key="5">
    <source>
        <dbReference type="ARBA" id="ARBA00022723"/>
    </source>
</evidence>
<dbReference type="SUPFAM" id="SSF52540">
    <property type="entry name" value="P-loop containing nucleoside triphosphate hydrolases"/>
    <property type="match status" value="1"/>
</dbReference>
<organism evidence="16 17">
    <name type="scientific">Porcine parvovirus 6</name>
    <dbReference type="NCBI Taxonomy" id="1472911"/>
    <lineage>
        <taxon>Viruses</taxon>
        <taxon>Monodnaviria</taxon>
        <taxon>Shotokuvirae</taxon>
        <taxon>Cossaviricota</taxon>
        <taxon>Quintoviricetes</taxon>
        <taxon>Piccovirales</taxon>
        <taxon>Parvoviridae</taxon>
        <taxon>Parvovirinae</taxon>
        <taxon>Copiparvovirus</taxon>
        <taxon>Copiparvovirus ungulate4</taxon>
    </lineage>
</organism>
<keyword evidence="5" id="KW-0479">Metal-binding</keyword>
<name>A0A0N7IQY4_9VIRU</name>
<dbReference type="Pfam" id="PF08724">
    <property type="entry name" value="Rep_N"/>
    <property type="match status" value="1"/>
</dbReference>
<feature type="domain" description="PV NS1-Nuc" evidence="15">
    <location>
        <begin position="1"/>
        <end position="199"/>
    </location>
</feature>
<evidence type="ECO:0000313" key="17">
    <source>
        <dbReference type="Proteomes" id="UP000111722"/>
    </source>
</evidence>
<evidence type="ECO:0000259" key="14">
    <source>
        <dbReference type="PROSITE" id="PS51206"/>
    </source>
</evidence>
<evidence type="ECO:0000256" key="2">
    <source>
        <dbReference type="ARBA" id="ARBA00022562"/>
    </source>
</evidence>
<feature type="short sequence motif" description="RCR-3" evidence="12">
    <location>
        <begin position="154"/>
        <end position="158"/>
    </location>
</feature>
<accession>A0A0N7IQY4</accession>
<comment type="subcellular location">
    <subcellularLocation>
        <location evidence="1 12">Host nucleus</location>
    </subcellularLocation>
</comment>
<dbReference type="PROSITE" id="PS52022">
    <property type="entry name" value="PV_NS1_NUC"/>
    <property type="match status" value="1"/>
</dbReference>
<dbReference type="Gene3D" id="3.40.1310.20">
    <property type="match status" value="1"/>
</dbReference>
<dbReference type="Pfam" id="PF01057">
    <property type="entry name" value="Parvo_NS1"/>
    <property type="match status" value="1"/>
</dbReference>
<dbReference type="PROSITE" id="PS51206">
    <property type="entry name" value="SF3_HELICASE_1"/>
    <property type="match status" value="1"/>
</dbReference>
<dbReference type="GO" id="GO:0004519">
    <property type="term" value="F:endonuclease activity"/>
    <property type="evidence" value="ECO:0007669"/>
    <property type="project" value="UniProtKB-UniRule"/>
</dbReference>
<feature type="domain" description="SF3 helicase" evidence="14">
    <location>
        <begin position="298"/>
        <end position="465"/>
    </location>
</feature>
<dbReference type="Gene3D" id="1.10.10.950">
    <property type="match status" value="1"/>
</dbReference>
<keyword evidence="9" id="KW-0067">ATP-binding</keyword>
<dbReference type="Proteomes" id="UP000111722">
    <property type="component" value="Genome"/>
</dbReference>
<reference evidence="16 17" key="1">
    <citation type="journal article" date="2015" name="Virol. J.">
        <title>First identification of porcine parvovirus 6 in North America by viral metagenomic sequencing of serum from pigs infected with porcine reproductive and respiratory syndrome virus.</title>
        <authorList>
            <person name="Schirtzinger E.E."/>
            <person name="Suddith A.W."/>
            <person name="Hause B.M."/>
            <person name="Hesse R.A."/>
        </authorList>
    </citation>
    <scope>NUCLEOTIDE SEQUENCE [LARGE SCALE GENOMIC DNA]</scope>
    <source>
        <strain evidence="16">KSU1-AZ-2014</strain>
    </source>
</reference>
<evidence type="ECO:0000256" key="1">
    <source>
        <dbReference type="ARBA" id="ARBA00004147"/>
    </source>
</evidence>
<dbReference type="InterPro" id="IPR049901">
    <property type="entry name" value="PV_NS1-NUC"/>
</dbReference>
<dbReference type="SUPFAM" id="SSF55464">
    <property type="entry name" value="Origin of replication-binding domain, RBD-like"/>
    <property type="match status" value="1"/>
</dbReference>
<dbReference type="Gene3D" id="3.40.50.300">
    <property type="entry name" value="P-loop containing nucleotide triphosphate hydrolases"/>
    <property type="match status" value="1"/>
</dbReference>
<dbReference type="InterPro" id="IPR014835">
    <property type="entry name" value="NS1-Nuc"/>
</dbReference>
<evidence type="ECO:0000259" key="15">
    <source>
        <dbReference type="PROSITE" id="PS52022"/>
    </source>
</evidence>
<evidence type="ECO:0000256" key="4">
    <source>
        <dbReference type="ARBA" id="ARBA00022722"/>
    </source>
</evidence>
<evidence type="ECO:0000256" key="11">
    <source>
        <dbReference type="ARBA" id="ARBA00023125"/>
    </source>
</evidence>
<evidence type="ECO:0000256" key="13">
    <source>
        <dbReference type="SAM" id="MobiDB-lite"/>
    </source>
</evidence>
<dbReference type="GO" id="GO:0003677">
    <property type="term" value="F:DNA binding"/>
    <property type="evidence" value="ECO:0007669"/>
    <property type="project" value="UniProtKB-UniRule"/>
</dbReference>
<feature type="compositionally biased region" description="Low complexity" evidence="13">
    <location>
        <begin position="590"/>
        <end position="607"/>
    </location>
</feature>
<feature type="short sequence motif" description="RCR-2" evidence="12">
    <location>
        <begin position="94"/>
        <end position="96"/>
    </location>
</feature>
<feature type="compositionally biased region" description="Acidic residues" evidence="13">
    <location>
        <begin position="536"/>
        <end position="547"/>
    </location>
</feature>
<feature type="compositionally biased region" description="Pro residues" evidence="13">
    <location>
        <begin position="549"/>
        <end position="560"/>
    </location>
</feature>
<dbReference type="InterPro" id="IPR014015">
    <property type="entry name" value="Helicase_SF3_DNA-vir"/>
</dbReference>
<dbReference type="InterPro" id="IPR001257">
    <property type="entry name" value="Parvovirus_NS1_helicase"/>
</dbReference>
<evidence type="ECO:0000256" key="6">
    <source>
        <dbReference type="ARBA" id="ARBA00022741"/>
    </source>
</evidence>
<feature type="compositionally biased region" description="Basic residues" evidence="13">
    <location>
        <begin position="577"/>
        <end position="586"/>
    </location>
</feature>
<evidence type="ECO:0000313" key="16">
    <source>
        <dbReference type="EMBL" id="ALJ96701.1"/>
    </source>
</evidence>
<dbReference type="EMBL" id="KR709262">
    <property type="protein sequence ID" value="ALJ96701.1"/>
    <property type="molecule type" value="Genomic_DNA"/>
</dbReference>
<keyword evidence="11 12" id="KW-0238">DNA-binding</keyword>
<keyword evidence="3 12" id="KW-0235">DNA replication</keyword>
<evidence type="ECO:0000256" key="12">
    <source>
        <dbReference type="PROSITE-ProRule" id="PRU01366"/>
    </source>
</evidence>
<keyword evidence="7 12" id="KW-0255">Endonuclease</keyword>
<feature type="region of interest" description="Disordered" evidence="13">
    <location>
        <begin position="512"/>
        <end position="662"/>
    </location>
</feature>
<evidence type="ECO:0000256" key="3">
    <source>
        <dbReference type="ARBA" id="ARBA00022705"/>
    </source>
</evidence>